<protein>
    <submittedName>
        <fullName evidence="3">Uncharacterized protein</fullName>
    </submittedName>
</protein>
<evidence type="ECO:0000313" key="3">
    <source>
        <dbReference type="EMBL" id="KAK8853502.1"/>
    </source>
</evidence>
<gene>
    <name evidence="3" type="ORF">IAR55_004209</name>
</gene>
<dbReference type="EMBL" id="JBCAWK010000007">
    <property type="protein sequence ID" value="KAK8853502.1"/>
    <property type="molecule type" value="Genomic_DNA"/>
</dbReference>
<keyword evidence="2" id="KW-0472">Membrane</keyword>
<feature type="transmembrane region" description="Helical" evidence="2">
    <location>
        <begin position="178"/>
        <end position="198"/>
    </location>
</feature>
<keyword evidence="2" id="KW-1133">Transmembrane helix</keyword>
<feature type="compositionally biased region" description="Low complexity" evidence="1">
    <location>
        <begin position="86"/>
        <end position="115"/>
    </location>
</feature>
<feature type="compositionally biased region" description="Basic and acidic residues" evidence="1">
    <location>
        <begin position="55"/>
        <end position="67"/>
    </location>
</feature>
<name>A0AAW0YYZ9_9TREE</name>
<keyword evidence="2" id="KW-0812">Transmembrane</keyword>
<comment type="caution">
    <text evidence="3">The sequence shown here is derived from an EMBL/GenBank/DDBJ whole genome shotgun (WGS) entry which is preliminary data.</text>
</comment>
<evidence type="ECO:0000313" key="4">
    <source>
        <dbReference type="Proteomes" id="UP001388673"/>
    </source>
</evidence>
<evidence type="ECO:0000256" key="2">
    <source>
        <dbReference type="SAM" id="Phobius"/>
    </source>
</evidence>
<feature type="compositionally biased region" description="Low complexity" evidence="1">
    <location>
        <begin position="69"/>
        <end position="79"/>
    </location>
</feature>
<keyword evidence="4" id="KW-1185">Reference proteome</keyword>
<accession>A0AAW0YYZ9</accession>
<evidence type="ECO:0000256" key="1">
    <source>
        <dbReference type="SAM" id="MobiDB-lite"/>
    </source>
</evidence>
<dbReference type="RefSeq" id="XP_066802688.1">
    <property type="nucleotide sequence ID" value="XM_066947309.1"/>
</dbReference>
<feature type="compositionally biased region" description="Polar residues" evidence="1">
    <location>
        <begin position="116"/>
        <end position="150"/>
    </location>
</feature>
<dbReference type="GeneID" id="92181467"/>
<dbReference type="AlphaFoldDB" id="A0AAW0YYZ9"/>
<dbReference type="KEGG" id="kne:92181467"/>
<sequence>MIIPPDPEKDPNIFSPSSSTPSLLIAPSESSFDVAWNDDEFLPPYERRQRRSRASSHDADTVDEHSTPRRTSSSPPQSSGFVTSNLQHLPLPHLPHTSSTSTGSLTPTQTGPSSGLSQFNTQTPSPSTTIAAPLPTSRSKLWEGSSSQSGGKDLTKRRNRALILPVGVQKWWKRWRRWVQAIVVLILIGIALLVGLLVGTRQAAAKHSALPKTPGDKSGRKTAIWGIGASANMTYDEDRDGPLPADGYLTSCTSLTDLNLTASPFSSLFTPFPASTISLASFSLPLTNGTSPTGMFINARGLGSSGTVTFIGSDASEQLTTSGQEGHILVDVVVRYAGFQDLSTIMRVCQMARGDGGVGVGVYTPQETDGKVANPYSINPAYIPTSHIIIRLPPSAYQASSPPIYFPSLELNLDRMEVRFGDTTSAAEFGSLGIETGRGGMNAGYIAAKNAAIIAADNPVRGRWNVSEALWINVTDGYIAADVILYDPSTPDYTAAVNPAAEFGNLRRSPHFPSALSPALAEVSESLVSNTSRHIVTGFYTTEGTIDVQYLRQPPSVSITALIATLQGTVGVRMHPNYVGPFIAKTIWGEAWIPTPNVMPDQDPQGKKRNRELAFGVIEVDPMSKFASVGVNATTLVNSSDTISGAAYWANVSSKGKVGYKSVEDVQGGIEGRGNELVVLGAWGDVELTFDGA</sequence>
<reference evidence="3 4" key="1">
    <citation type="journal article" date="2024" name="bioRxiv">
        <title>Comparative genomics of Cryptococcus and Kwoniella reveals pathogenesis evolution and contrasting karyotype dynamics via intercentromeric recombination or chromosome fusion.</title>
        <authorList>
            <person name="Coelho M.A."/>
            <person name="David-Palma M."/>
            <person name="Shea T."/>
            <person name="Bowers K."/>
            <person name="McGinley-Smith S."/>
            <person name="Mohammad A.W."/>
            <person name="Gnirke A."/>
            <person name="Yurkov A.M."/>
            <person name="Nowrousian M."/>
            <person name="Sun S."/>
            <person name="Cuomo C.A."/>
            <person name="Heitman J."/>
        </authorList>
    </citation>
    <scope>NUCLEOTIDE SEQUENCE [LARGE SCALE GENOMIC DNA]</scope>
    <source>
        <strain evidence="3 4">CBS 13917</strain>
    </source>
</reference>
<feature type="region of interest" description="Disordered" evidence="1">
    <location>
        <begin position="1"/>
        <end position="153"/>
    </location>
</feature>
<feature type="compositionally biased region" description="Basic and acidic residues" evidence="1">
    <location>
        <begin position="1"/>
        <end position="11"/>
    </location>
</feature>
<proteinExistence type="predicted"/>
<organism evidence="3 4">
    <name type="scientific">Kwoniella newhampshirensis</name>
    <dbReference type="NCBI Taxonomy" id="1651941"/>
    <lineage>
        <taxon>Eukaryota</taxon>
        <taxon>Fungi</taxon>
        <taxon>Dikarya</taxon>
        <taxon>Basidiomycota</taxon>
        <taxon>Agaricomycotina</taxon>
        <taxon>Tremellomycetes</taxon>
        <taxon>Tremellales</taxon>
        <taxon>Cryptococcaceae</taxon>
        <taxon>Kwoniella</taxon>
    </lineage>
</organism>
<dbReference type="Proteomes" id="UP001388673">
    <property type="component" value="Unassembled WGS sequence"/>
</dbReference>